<comment type="caution">
    <text evidence="2">The sequence shown here is derived from an EMBL/GenBank/DDBJ whole genome shotgun (WGS) entry which is preliminary data.</text>
</comment>
<evidence type="ECO:0000313" key="2">
    <source>
        <dbReference type="EMBL" id="KAL3658235.1"/>
    </source>
</evidence>
<feature type="compositionally biased region" description="Polar residues" evidence="1">
    <location>
        <begin position="1"/>
        <end position="11"/>
    </location>
</feature>
<evidence type="ECO:0000313" key="3">
    <source>
        <dbReference type="Proteomes" id="UP001632037"/>
    </source>
</evidence>
<reference evidence="2 3" key="1">
    <citation type="submission" date="2024-09" db="EMBL/GenBank/DDBJ databases">
        <title>Genome sequencing and assembly of Phytophthora oleae, isolate VK10A, causative agent of rot of olive drupes.</title>
        <authorList>
            <person name="Conti Taguali S."/>
            <person name="Riolo M."/>
            <person name="La Spada F."/>
            <person name="Cacciola S.O."/>
            <person name="Dionisio G."/>
        </authorList>
    </citation>
    <scope>NUCLEOTIDE SEQUENCE [LARGE SCALE GENOMIC DNA]</scope>
    <source>
        <strain evidence="2 3">VK10A</strain>
    </source>
</reference>
<proteinExistence type="predicted"/>
<accession>A0ABD3EWA0</accession>
<gene>
    <name evidence="2" type="ORF">V7S43_016863</name>
</gene>
<protein>
    <submittedName>
        <fullName evidence="2">Uncharacterized protein</fullName>
    </submittedName>
</protein>
<name>A0ABD3EWA0_9STRA</name>
<evidence type="ECO:0000256" key="1">
    <source>
        <dbReference type="SAM" id="MobiDB-lite"/>
    </source>
</evidence>
<dbReference type="Proteomes" id="UP001632037">
    <property type="component" value="Unassembled WGS sequence"/>
</dbReference>
<dbReference type="AlphaFoldDB" id="A0ABD3EWA0"/>
<sequence>MVAPTTSTSPPSKDARISLSSGSSSSASHTLYAGARMDGCCGTATCSLLQASMDTGSMASVEGALMYVQNDTT</sequence>
<feature type="compositionally biased region" description="Low complexity" evidence="1">
    <location>
        <begin position="18"/>
        <end position="27"/>
    </location>
</feature>
<feature type="region of interest" description="Disordered" evidence="1">
    <location>
        <begin position="1"/>
        <end position="27"/>
    </location>
</feature>
<organism evidence="2 3">
    <name type="scientific">Phytophthora oleae</name>
    <dbReference type="NCBI Taxonomy" id="2107226"/>
    <lineage>
        <taxon>Eukaryota</taxon>
        <taxon>Sar</taxon>
        <taxon>Stramenopiles</taxon>
        <taxon>Oomycota</taxon>
        <taxon>Peronosporomycetes</taxon>
        <taxon>Peronosporales</taxon>
        <taxon>Peronosporaceae</taxon>
        <taxon>Phytophthora</taxon>
    </lineage>
</organism>
<dbReference type="EMBL" id="JBIMZQ010000056">
    <property type="protein sequence ID" value="KAL3658235.1"/>
    <property type="molecule type" value="Genomic_DNA"/>
</dbReference>
<keyword evidence="3" id="KW-1185">Reference proteome</keyword>